<accession>W4GJT2</accession>
<evidence type="ECO:0000256" key="1">
    <source>
        <dbReference type="SAM" id="MobiDB-lite"/>
    </source>
</evidence>
<dbReference type="VEuPathDB" id="FungiDB:H257_06836"/>
<dbReference type="GeneID" id="20808832"/>
<dbReference type="RefSeq" id="XP_009830512.1">
    <property type="nucleotide sequence ID" value="XM_009832210.1"/>
</dbReference>
<organism evidence="2">
    <name type="scientific">Aphanomyces astaci</name>
    <name type="common">Crayfish plague agent</name>
    <dbReference type="NCBI Taxonomy" id="112090"/>
    <lineage>
        <taxon>Eukaryota</taxon>
        <taxon>Sar</taxon>
        <taxon>Stramenopiles</taxon>
        <taxon>Oomycota</taxon>
        <taxon>Saprolegniomycetes</taxon>
        <taxon>Saprolegniales</taxon>
        <taxon>Verrucalvaceae</taxon>
        <taxon>Aphanomyces</taxon>
    </lineage>
</organism>
<feature type="compositionally biased region" description="Polar residues" evidence="1">
    <location>
        <begin position="1"/>
        <end position="17"/>
    </location>
</feature>
<protein>
    <submittedName>
        <fullName evidence="2">Uncharacterized protein</fullName>
    </submittedName>
</protein>
<name>W4GJT2_APHAT</name>
<evidence type="ECO:0000313" key="2">
    <source>
        <dbReference type="EMBL" id="ETV79576.1"/>
    </source>
</evidence>
<gene>
    <name evidence="2" type="ORF">H257_06836</name>
</gene>
<dbReference type="AlphaFoldDB" id="W4GJT2"/>
<dbReference type="EMBL" id="KI913127">
    <property type="protein sequence ID" value="ETV79576.1"/>
    <property type="molecule type" value="Genomic_DNA"/>
</dbReference>
<sequence length="195" mass="21200">MCSTWQHQLQSESSFPHSSRHVKDGSRTTRAPQAVPGQPPRSARAAEGVSPEQQGPDRSAREEMVCPEQGAYGRVQEGVPAAEQGPHSCSQEGVHGAKQGAHRRRQERLLPRDKDQGEVGVIVDTTIVQEGRADTHDAATADHATDQAGCKRRHRRCAAHMHSGHLRAQGSAAVAAMRWGCVRLQLLIMLLCIVC</sequence>
<feature type="region of interest" description="Disordered" evidence="1">
    <location>
        <begin position="1"/>
        <end position="112"/>
    </location>
</feature>
<proteinExistence type="predicted"/>
<reference evidence="2" key="1">
    <citation type="submission" date="2013-12" db="EMBL/GenBank/DDBJ databases">
        <title>The Genome Sequence of Aphanomyces astaci APO3.</title>
        <authorList>
            <consortium name="The Broad Institute Genomics Platform"/>
            <person name="Russ C."/>
            <person name="Tyler B."/>
            <person name="van West P."/>
            <person name="Dieguez-Uribeondo J."/>
            <person name="Young S.K."/>
            <person name="Zeng Q."/>
            <person name="Gargeya S."/>
            <person name="Fitzgerald M."/>
            <person name="Abouelleil A."/>
            <person name="Alvarado L."/>
            <person name="Chapman S.B."/>
            <person name="Gainer-Dewar J."/>
            <person name="Goldberg J."/>
            <person name="Griggs A."/>
            <person name="Gujja S."/>
            <person name="Hansen M."/>
            <person name="Howarth C."/>
            <person name="Imamovic A."/>
            <person name="Ireland A."/>
            <person name="Larimer J."/>
            <person name="McCowan C."/>
            <person name="Murphy C."/>
            <person name="Pearson M."/>
            <person name="Poon T.W."/>
            <person name="Priest M."/>
            <person name="Roberts A."/>
            <person name="Saif S."/>
            <person name="Shea T."/>
            <person name="Sykes S."/>
            <person name="Wortman J."/>
            <person name="Nusbaum C."/>
            <person name="Birren B."/>
        </authorList>
    </citation>
    <scope>NUCLEOTIDE SEQUENCE [LARGE SCALE GENOMIC DNA]</scope>
    <source>
        <strain evidence="2">APO3</strain>
    </source>
</reference>